<dbReference type="AlphaFoldDB" id="G8UHT5"/>
<keyword evidence="2" id="KW-1185">Reference proteome</keyword>
<reference evidence="2" key="1">
    <citation type="submission" date="2011-12" db="EMBL/GenBank/DDBJ databases">
        <title>Complete sequence of Tannerella forsythia ATCC 43037.</title>
        <authorList>
            <person name="Dewhirst F."/>
            <person name="Tanner A."/>
            <person name="Izard J."/>
            <person name="Brinkac L."/>
            <person name="Durkin A.S."/>
            <person name="Hostetler J."/>
            <person name="Shetty J."/>
            <person name="Torralba M."/>
            <person name="Gill S."/>
            <person name="Nelson K."/>
        </authorList>
    </citation>
    <scope>NUCLEOTIDE SEQUENCE [LARGE SCALE GENOMIC DNA]</scope>
    <source>
        <strain evidence="2">ATCC 43037 / JCM 10827 / CCUG 33226 / KCTC 5666 / FDC 338</strain>
    </source>
</reference>
<dbReference type="eggNOG" id="COG3227">
    <property type="taxonomic scope" value="Bacteria"/>
</dbReference>
<protein>
    <recommendedName>
        <fullName evidence="3">Secretion system C-terminal sorting domain-containing protein</fullName>
    </recommendedName>
</protein>
<dbReference type="EMBL" id="CP003191">
    <property type="protein sequence ID" value="AEW21239.1"/>
    <property type="molecule type" value="Genomic_DNA"/>
</dbReference>
<gene>
    <name evidence="1" type="ordered locus">BFO_1103</name>
</gene>
<evidence type="ECO:0000313" key="2">
    <source>
        <dbReference type="Proteomes" id="UP000005436"/>
    </source>
</evidence>
<name>G8UHT5_TANFA</name>
<evidence type="ECO:0000313" key="1">
    <source>
        <dbReference type="EMBL" id="AEW21239.1"/>
    </source>
</evidence>
<evidence type="ECO:0008006" key="3">
    <source>
        <dbReference type="Google" id="ProtNLM"/>
    </source>
</evidence>
<organism evidence="1 2">
    <name type="scientific">Tannerella forsythia (strain ATCC 43037 / JCM 10827 / CCUG 21028 A / KCTC 5666 / FDC 338)</name>
    <name type="common">Bacteroides forsythus</name>
    <dbReference type="NCBI Taxonomy" id="203275"/>
    <lineage>
        <taxon>Bacteria</taxon>
        <taxon>Pseudomonadati</taxon>
        <taxon>Bacteroidota</taxon>
        <taxon>Bacteroidia</taxon>
        <taxon>Bacteroidales</taxon>
        <taxon>Tannerellaceae</taxon>
        <taxon>Tannerella</taxon>
    </lineage>
</organism>
<dbReference type="Proteomes" id="UP000005436">
    <property type="component" value="Chromosome"/>
</dbReference>
<dbReference type="PATRIC" id="fig|203275.8.peg.990"/>
<dbReference type="KEGG" id="tfo:BFO_1103"/>
<dbReference type="HOGENOM" id="CLU_1102359_0_0_10"/>
<proteinExistence type="predicted"/>
<dbReference type="NCBIfam" id="TIGR04183">
    <property type="entry name" value="Por_Secre_tail"/>
    <property type="match status" value="1"/>
</dbReference>
<accession>G8UHT5</accession>
<sequence length="252" mass="28838">MKHSWNYSPFGSSNLKYYKKTPPSSGIPRVSLDPPAMTCLSFGSTRTFRAVNEFGQSLCNNPNIKEIEWKIFDYSSNPPSMIQNYTTANCNNLLKESLSMYIHSHYQPYVLEFVCRAKSNSGTWGEWGPGHVYMVRSNCSSPQNIFNAYFDQSSATAIVSLTEEYYIIKEAAQQARLFKERAQLGAFQHSSLRQNDKEDSYDIELWNTNQRISSFRTNEPTFQISMAGLPAGLYFVRVVKDGQTYTQKLIKK</sequence>
<dbReference type="InterPro" id="IPR026444">
    <property type="entry name" value="Secre_tail"/>
</dbReference>